<protein>
    <submittedName>
        <fullName evidence="1">Uncharacterized protein</fullName>
    </submittedName>
</protein>
<proteinExistence type="predicted"/>
<sequence length="817" mass="92105">MKLLYQICAIFAVLAQSVFAFSKSGLIGLGLDFFDPLCGYACANSLVLPLNCTADTQSAKEWVVLTKPPPECRGQSQPYLRTLAYCLQQYCLNNTESGISLPQVIAFWRETVQVTKDVSIPSYEEAIQSVKETPKIPVTEGRQLNYTGYVSNQLWDYQKEWLITYRSIEMHHQSFGLAIFVSCACIPILLSLIRFLPWPPTFVSKFRGYVIDPPFIGKQHSQAIRGVFMMPTRGQGVFIIYIWLINIILAAVGYRCNSGNTCNPSDPMNEINRLHSVGNRLGVLSFANLPLLILFAGRNNMILWVTNWSRTTFLFIHRYIAFITMGEAVAHAVIFMYINGTRTSHKDLITLLNKPYWIAGCIATLSFIILVITAVQSFRKRFYELFVVIHLFFTALVLAGCYVHNFTRFGTHRGHEVWLYIASGIWAFDRITRAVRYLSRGVRTAYISNIDEDYVRVDIPGVKARGHIYVHFLAISKWRLWESHPFSVGSITSWRQDKHLRLEATNFRKNFNFFDKVEAPRAGAQGRHASAPGGFNYQGNNDTQAACFRQEFSFGEKSLPINGLGASEPLYGAHAMALPPIPRDSSDTFAASIWKDFNFFEKSQQPGVQGVPEQPSEPPRMESFSTRQDSSDTACMKAAGYSPPTSEDTNAHGGTGITLLIRREKGITARLKDFAPTIRKTPVLIEGSYNEEMTRVQENHVRPTDEFPNIICVAAGVGITGALPFLEKFEPKRGQFYTKKLVWAVRSMPLVQAVEDMLIAAHDTDAAERRWGDVDVKLCVDKAVVPLSLYAVHRPCLMRYGVLFQKSQEREDMANPG</sequence>
<dbReference type="Proteomes" id="UP001148737">
    <property type="component" value="Unassembled WGS sequence"/>
</dbReference>
<reference evidence="1" key="1">
    <citation type="submission" date="2022-07" db="EMBL/GenBank/DDBJ databases">
        <title>Genome Sequence of Lecanicillium saksenae.</title>
        <authorList>
            <person name="Buettner E."/>
        </authorList>
    </citation>
    <scope>NUCLEOTIDE SEQUENCE</scope>
    <source>
        <strain evidence="1">VT-O1</strain>
    </source>
</reference>
<gene>
    <name evidence="1" type="ORF">NLG97_g5033</name>
</gene>
<dbReference type="EMBL" id="JANAKD010000538">
    <property type="protein sequence ID" value="KAJ3492969.1"/>
    <property type="molecule type" value="Genomic_DNA"/>
</dbReference>
<evidence type="ECO:0000313" key="1">
    <source>
        <dbReference type="EMBL" id="KAJ3492969.1"/>
    </source>
</evidence>
<accession>A0ACC1QU56</accession>
<keyword evidence="2" id="KW-1185">Reference proteome</keyword>
<comment type="caution">
    <text evidence="1">The sequence shown here is derived from an EMBL/GenBank/DDBJ whole genome shotgun (WGS) entry which is preliminary data.</text>
</comment>
<evidence type="ECO:0000313" key="2">
    <source>
        <dbReference type="Proteomes" id="UP001148737"/>
    </source>
</evidence>
<name>A0ACC1QU56_9HYPO</name>
<organism evidence="1 2">
    <name type="scientific">Lecanicillium saksenae</name>
    <dbReference type="NCBI Taxonomy" id="468837"/>
    <lineage>
        <taxon>Eukaryota</taxon>
        <taxon>Fungi</taxon>
        <taxon>Dikarya</taxon>
        <taxon>Ascomycota</taxon>
        <taxon>Pezizomycotina</taxon>
        <taxon>Sordariomycetes</taxon>
        <taxon>Hypocreomycetidae</taxon>
        <taxon>Hypocreales</taxon>
        <taxon>Cordycipitaceae</taxon>
        <taxon>Lecanicillium</taxon>
    </lineage>
</organism>